<name>A0A9P9XNK1_9PEZI</name>
<dbReference type="Proteomes" id="UP001056436">
    <property type="component" value="Unassembled WGS sequence"/>
</dbReference>
<keyword evidence="3" id="KW-1185">Reference proteome</keyword>
<dbReference type="AlphaFoldDB" id="A0A9P9XNK1"/>
<protein>
    <submittedName>
        <fullName evidence="2">Uncharacterized protein</fullName>
    </submittedName>
</protein>
<evidence type="ECO:0000313" key="2">
    <source>
        <dbReference type="EMBL" id="KAI3556813.1"/>
    </source>
</evidence>
<comment type="caution">
    <text evidence="2">The sequence shown here is derived from an EMBL/GenBank/DDBJ whole genome shotgun (WGS) entry which is preliminary data.</text>
</comment>
<accession>A0A9P9XNK1</accession>
<dbReference type="EMBL" id="SDAQ01000010">
    <property type="protein sequence ID" value="KAI3556813.1"/>
    <property type="molecule type" value="Genomic_DNA"/>
</dbReference>
<organism evidence="2 3">
    <name type="scientific">Colletotrichum abscissum</name>
    <dbReference type="NCBI Taxonomy" id="1671311"/>
    <lineage>
        <taxon>Eukaryota</taxon>
        <taxon>Fungi</taxon>
        <taxon>Dikarya</taxon>
        <taxon>Ascomycota</taxon>
        <taxon>Pezizomycotina</taxon>
        <taxon>Sordariomycetes</taxon>
        <taxon>Hypocreomycetidae</taxon>
        <taxon>Glomerellales</taxon>
        <taxon>Glomerellaceae</taxon>
        <taxon>Colletotrichum</taxon>
        <taxon>Colletotrichum acutatum species complex</taxon>
    </lineage>
</organism>
<evidence type="ECO:0000313" key="3">
    <source>
        <dbReference type="Proteomes" id="UP001056436"/>
    </source>
</evidence>
<reference evidence="2" key="1">
    <citation type="submission" date="2019-01" db="EMBL/GenBank/DDBJ databases">
        <title>Colletotrichum abscissum LGMF1257.</title>
        <authorList>
            <person name="Baroncelli R."/>
        </authorList>
    </citation>
    <scope>NUCLEOTIDE SEQUENCE</scope>
    <source>
        <strain evidence="2">Ca142</strain>
    </source>
</reference>
<proteinExistence type="predicted"/>
<evidence type="ECO:0000256" key="1">
    <source>
        <dbReference type="SAM" id="MobiDB-lite"/>
    </source>
</evidence>
<gene>
    <name evidence="2" type="ORF">CABS02_02820</name>
</gene>
<feature type="region of interest" description="Disordered" evidence="1">
    <location>
        <begin position="1"/>
        <end position="30"/>
    </location>
</feature>
<sequence>MLPCPATRWPSSERYRKVPLQQRRRQKATY</sequence>
<dbReference type="OrthoDB" id="10546406at2759"/>